<keyword evidence="6 10" id="KW-0472">Membrane</keyword>
<feature type="transmembrane region" description="Helical" evidence="10">
    <location>
        <begin position="90"/>
        <end position="111"/>
    </location>
</feature>
<evidence type="ECO:0000256" key="6">
    <source>
        <dbReference type="ARBA" id="ARBA00023136"/>
    </source>
</evidence>
<dbReference type="GO" id="GO:0019706">
    <property type="term" value="F:protein-cysteine S-palmitoyltransferase activity"/>
    <property type="evidence" value="ECO:0007669"/>
    <property type="project" value="UniProtKB-EC"/>
</dbReference>
<dbReference type="GO" id="GO:0005783">
    <property type="term" value="C:endoplasmic reticulum"/>
    <property type="evidence" value="ECO:0007669"/>
    <property type="project" value="TreeGrafter"/>
</dbReference>
<dbReference type="AlphaFoldDB" id="A0A8J2SIH2"/>
<dbReference type="GO" id="GO:0005794">
    <property type="term" value="C:Golgi apparatus"/>
    <property type="evidence" value="ECO:0007669"/>
    <property type="project" value="TreeGrafter"/>
</dbReference>
<evidence type="ECO:0000256" key="9">
    <source>
        <dbReference type="ARBA" id="ARBA00023315"/>
    </source>
</evidence>
<organism evidence="12 13">
    <name type="scientific">Pelagomonas calceolata</name>
    <dbReference type="NCBI Taxonomy" id="35677"/>
    <lineage>
        <taxon>Eukaryota</taxon>
        <taxon>Sar</taxon>
        <taxon>Stramenopiles</taxon>
        <taxon>Ochrophyta</taxon>
        <taxon>Pelagophyceae</taxon>
        <taxon>Pelagomonadales</taxon>
        <taxon>Pelagomonadaceae</taxon>
        <taxon>Pelagomonas</taxon>
    </lineage>
</organism>
<feature type="transmembrane region" description="Helical" evidence="10">
    <location>
        <begin position="187"/>
        <end position="211"/>
    </location>
</feature>
<dbReference type="PROSITE" id="PS50216">
    <property type="entry name" value="DHHC"/>
    <property type="match status" value="1"/>
</dbReference>
<dbReference type="EMBL" id="CAKKNE010000002">
    <property type="protein sequence ID" value="CAH0367247.1"/>
    <property type="molecule type" value="Genomic_DNA"/>
</dbReference>
<dbReference type="OrthoDB" id="331948at2759"/>
<keyword evidence="7" id="KW-0564">Palmitate</keyword>
<dbReference type="PANTHER" id="PTHR22883">
    <property type="entry name" value="ZINC FINGER DHHC DOMAIN CONTAINING PROTEIN"/>
    <property type="match status" value="1"/>
</dbReference>
<keyword evidence="5 10" id="KW-1133">Transmembrane helix</keyword>
<keyword evidence="13" id="KW-1185">Reference proteome</keyword>
<accession>A0A8J2SIH2</accession>
<evidence type="ECO:0000256" key="7">
    <source>
        <dbReference type="ARBA" id="ARBA00023139"/>
    </source>
</evidence>
<protein>
    <recommendedName>
        <fullName evidence="10">Palmitoyltransferase</fullName>
        <ecNumber evidence="10">2.3.1.225</ecNumber>
    </recommendedName>
</protein>
<evidence type="ECO:0000256" key="1">
    <source>
        <dbReference type="ARBA" id="ARBA00004127"/>
    </source>
</evidence>
<reference evidence="12" key="1">
    <citation type="submission" date="2021-11" db="EMBL/GenBank/DDBJ databases">
        <authorList>
            <consortium name="Genoscope - CEA"/>
            <person name="William W."/>
        </authorList>
    </citation>
    <scope>NUCLEOTIDE SEQUENCE</scope>
</reference>
<evidence type="ECO:0000313" key="13">
    <source>
        <dbReference type="Proteomes" id="UP000789595"/>
    </source>
</evidence>
<dbReference type="Pfam" id="PF01529">
    <property type="entry name" value="DHHC"/>
    <property type="match status" value="1"/>
</dbReference>
<keyword evidence="4 10" id="KW-0812">Transmembrane</keyword>
<comment type="catalytic activity">
    <reaction evidence="10">
        <text>L-cysteinyl-[protein] + hexadecanoyl-CoA = S-hexadecanoyl-L-cysteinyl-[protein] + CoA</text>
        <dbReference type="Rhea" id="RHEA:36683"/>
        <dbReference type="Rhea" id="RHEA-COMP:10131"/>
        <dbReference type="Rhea" id="RHEA-COMP:11032"/>
        <dbReference type="ChEBI" id="CHEBI:29950"/>
        <dbReference type="ChEBI" id="CHEBI:57287"/>
        <dbReference type="ChEBI" id="CHEBI:57379"/>
        <dbReference type="ChEBI" id="CHEBI:74151"/>
        <dbReference type="EC" id="2.3.1.225"/>
    </reaction>
</comment>
<dbReference type="InterPro" id="IPR039859">
    <property type="entry name" value="PFA4/ZDH16/20/ERF2-like"/>
</dbReference>
<comment type="caution">
    <text evidence="12">The sequence shown here is derived from an EMBL/GenBank/DDBJ whole genome shotgun (WGS) entry which is preliminary data.</text>
</comment>
<sequence length="331" mass="37855">MRRSGSTNGDVTVASVEMNAMHADRDEVKEAEDTGMRALGYGGRPDDEPMPACHATATTRIVAAACYVFATFLMFYLIEMTRNYDDKGEVVPWLVITLLCYVVVAVSDPGFADSKDIPPKDEDYVARRQKVVDFLEEGHDGSTLLPWPDWPPMRCAYCAPTKRWVYGYDHYCPLVGNAVGERNRPRFFLLLLAQTILNSKAAFTMEAAVAWRDVSGGRERALALFLVLALLFVVSFCFLVFHAFLALTNMTTHEFLKADSLDYLHNTEDFDLPFSRGFLGNLRVYVGQDGTWAFLRRRPWAHVKWTRPARVDRDSEDWWRNPWQNKYWSCC</sequence>
<feature type="domain" description="Palmitoyltransferase DHHC" evidence="11">
    <location>
        <begin position="151"/>
        <end position="257"/>
    </location>
</feature>
<feature type="transmembrane region" description="Helical" evidence="10">
    <location>
        <begin position="61"/>
        <end position="78"/>
    </location>
</feature>
<keyword evidence="8" id="KW-0449">Lipoprotein</keyword>
<evidence type="ECO:0000313" key="12">
    <source>
        <dbReference type="EMBL" id="CAH0367247.1"/>
    </source>
</evidence>
<comment type="domain">
    <text evidence="10">The DHHC domain is required for palmitoyltransferase activity.</text>
</comment>
<feature type="transmembrane region" description="Helical" evidence="10">
    <location>
        <begin position="223"/>
        <end position="247"/>
    </location>
</feature>
<dbReference type="PANTHER" id="PTHR22883:SF301">
    <property type="entry name" value="PALMITOYLTRANSFERASE ZDHHC12"/>
    <property type="match status" value="1"/>
</dbReference>
<comment type="similarity">
    <text evidence="2 10">Belongs to the DHHC palmitoyltransferase family.</text>
</comment>
<evidence type="ECO:0000259" key="11">
    <source>
        <dbReference type="Pfam" id="PF01529"/>
    </source>
</evidence>
<gene>
    <name evidence="12" type="ORF">PECAL_2P02610</name>
</gene>
<evidence type="ECO:0000256" key="4">
    <source>
        <dbReference type="ARBA" id="ARBA00022692"/>
    </source>
</evidence>
<keyword evidence="9 10" id="KW-0012">Acyltransferase</keyword>
<evidence type="ECO:0000256" key="8">
    <source>
        <dbReference type="ARBA" id="ARBA00023288"/>
    </source>
</evidence>
<name>A0A8J2SIH2_9STRA</name>
<keyword evidence="3 10" id="KW-0808">Transferase</keyword>
<proteinExistence type="inferred from homology"/>
<dbReference type="EC" id="2.3.1.225" evidence="10"/>
<evidence type="ECO:0000256" key="10">
    <source>
        <dbReference type="RuleBase" id="RU079119"/>
    </source>
</evidence>
<evidence type="ECO:0000256" key="2">
    <source>
        <dbReference type="ARBA" id="ARBA00008574"/>
    </source>
</evidence>
<dbReference type="GO" id="GO:0006612">
    <property type="term" value="P:protein targeting to membrane"/>
    <property type="evidence" value="ECO:0007669"/>
    <property type="project" value="TreeGrafter"/>
</dbReference>
<dbReference type="Proteomes" id="UP000789595">
    <property type="component" value="Unassembled WGS sequence"/>
</dbReference>
<evidence type="ECO:0000256" key="3">
    <source>
        <dbReference type="ARBA" id="ARBA00022679"/>
    </source>
</evidence>
<dbReference type="InterPro" id="IPR001594">
    <property type="entry name" value="Palmitoyltrfase_DHHC"/>
</dbReference>
<comment type="subcellular location">
    <subcellularLocation>
        <location evidence="1">Endomembrane system</location>
        <topology evidence="1">Multi-pass membrane protein</topology>
    </subcellularLocation>
</comment>
<evidence type="ECO:0000256" key="5">
    <source>
        <dbReference type="ARBA" id="ARBA00022989"/>
    </source>
</evidence>